<evidence type="ECO:0000256" key="2">
    <source>
        <dbReference type="ARBA" id="ARBA00022679"/>
    </source>
</evidence>
<organism evidence="6 7">
    <name type="scientific">Tenacibaculum platacis</name>
    <dbReference type="NCBI Taxonomy" id="3137852"/>
    <lineage>
        <taxon>Bacteria</taxon>
        <taxon>Pseudomonadati</taxon>
        <taxon>Bacteroidota</taxon>
        <taxon>Flavobacteriia</taxon>
        <taxon>Flavobacteriales</taxon>
        <taxon>Flavobacteriaceae</taxon>
        <taxon>Tenacibaculum</taxon>
    </lineage>
</organism>
<proteinExistence type="inferred from homology"/>
<evidence type="ECO:0000256" key="4">
    <source>
        <dbReference type="ARBA" id="ARBA00025212"/>
    </source>
</evidence>
<dbReference type="Proteomes" id="UP001497416">
    <property type="component" value="Unassembled WGS sequence"/>
</dbReference>
<evidence type="ECO:0000256" key="5">
    <source>
        <dbReference type="HAMAP-Rule" id="MF_00299"/>
    </source>
</evidence>
<gene>
    <name evidence="5 6" type="primary">kptA</name>
    <name evidence="6" type="ORF">T190607A01A_20710</name>
</gene>
<evidence type="ECO:0000256" key="1">
    <source>
        <dbReference type="ARBA" id="ARBA00009836"/>
    </source>
</evidence>
<protein>
    <recommendedName>
        <fullName evidence="5">Probable RNA 2'-phosphotransferase</fullName>
        <ecNumber evidence="5">2.7.1.-</ecNumber>
    </recommendedName>
</protein>
<keyword evidence="3 5" id="KW-0520">NAD</keyword>
<dbReference type="Pfam" id="PF01885">
    <property type="entry name" value="PTS_2-RNA"/>
    <property type="match status" value="1"/>
</dbReference>
<dbReference type="InterPro" id="IPR002745">
    <property type="entry name" value="Ptrans_KptA/Tpt1"/>
</dbReference>
<dbReference type="HAMAP" id="MF_00299">
    <property type="entry name" value="KptA"/>
    <property type="match status" value="1"/>
</dbReference>
<dbReference type="SUPFAM" id="SSF56399">
    <property type="entry name" value="ADP-ribosylation"/>
    <property type="match status" value="1"/>
</dbReference>
<dbReference type="InterPro" id="IPR042081">
    <property type="entry name" value="RNA_2'-PTrans_C"/>
</dbReference>
<dbReference type="EMBL" id="CAXIXY010000004">
    <property type="protein sequence ID" value="CAL2086862.1"/>
    <property type="molecule type" value="Genomic_DNA"/>
</dbReference>
<dbReference type="Gene3D" id="3.20.170.30">
    <property type="match status" value="1"/>
</dbReference>
<evidence type="ECO:0000313" key="6">
    <source>
        <dbReference type="EMBL" id="CAL2086862.1"/>
    </source>
</evidence>
<evidence type="ECO:0000313" key="7">
    <source>
        <dbReference type="Proteomes" id="UP001497416"/>
    </source>
</evidence>
<comment type="similarity">
    <text evidence="1 5">Belongs to the KptA/TPT1 family.</text>
</comment>
<dbReference type="NCBIfam" id="NF002014">
    <property type="entry name" value="PRK00819.1-4"/>
    <property type="match status" value="1"/>
</dbReference>
<dbReference type="PANTHER" id="PTHR12684">
    <property type="entry name" value="PUTATIVE PHOSPHOTRANSFERASE"/>
    <property type="match status" value="1"/>
</dbReference>
<dbReference type="PANTHER" id="PTHR12684:SF2">
    <property type="entry name" value="TRNA 2'-PHOSPHOTRANSFERASE 1"/>
    <property type="match status" value="1"/>
</dbReference>
<dbReference type="InterPro" id="IPR042080">
    <property type="entry name" value="RNA_2'-PTrans_N"/>
</dbReference>
<dbReference type="InterPro" id="IPR022928">
    <property type="entry name" value="RNA_2'-PTrans_KptA"/>
</dbReference>
<dbReference type="EC" id="2.7.1.-" evidence="5"/>
<dbReference type="Gene3D" id="1.10.10.970">
    <property type="entry name" value="RNA 2'-phosphotransferase, Tpt1/KptA family, N-terminal domain"/>
    <property type="match status" value="1"/>
</dbReference>
<name>A0ABM9P105_9FLAO</name>
<dbReference type="GO" id="GO:0016740">
    <property type="term" value="F:transferase activity"/>
    <property type="evidence" value="ECO:0007669"/>
    <property type="project" value="UniProtKB-KW"/>
</dbReference>
<reference evidence="6 7" key="1">
    <citation type="submission" date="2024-05" db="EMBL/GenBank/DDBJ databases">
        <authorList>
            <person name="Duchaud E."/>
        </authorList>
    </citation>
    <scope>NUCLEOTIDE SEQUENCE [LARGE SCALE GENOMIC DNA]</scope>
    <source>
        <strain evidence="6">Ena-SAMPLE-TAB-13-05-2024-13:56:06:370-140302</strain>
    </source>
</reference>
<evidence type="ECO:0000256" key="3">
    <source>
        <dbReference type="ARBA" id="ARBA00023027"/>
    </source>
</evidence>
<accession>A0ABM9P105</accession>
<keyword evidence="7" id="KW-1185">Reference proteome</keyword>
<comment type="function">
    <text evidence="4 5">Removes the 2'-phosphate from RNA via an intermediate in which the phosphate is ADP-ribosylated by NAD followed by a presumed transesterification to release the RNA and generate ADP-ribose 1''-2''-cyclic phosphate (APPR&gt;P). May function as an ADP-ribosylase.</text>
</comment>
<keyword evidence="2 5" id="KW-0808">Transferase</keyword>
<sequence length="191" mass="22305">MTLNEKKIMNEKEIKRISKFLSLLLRHQPETIGLNLDENGWADVEELIHKSKKRRMHFSISDLEKVVAENDKQRFSFNEDKSKIRANQGHSIKNINLEFEAIEPPENLYHGTVEKFLESIKVNGLQKMNRQHVHLSEDLITATKVGSRRGKPIILVINSGLMFREGYEFYKSKNGVWLIDQVPSKFIQFKN</sequence>
<comment type="caution">
    <text evidence="6">The sequence shown here is derived from an EMBL/GenBank/DDBJ whole genome shotgun (WGS) entry which is preliminary data.</text>
</comment>